<sequence length="520" mass="57258">MKTRIISLMAAALCFTLLSCEKTEEPQGGGNTTGGKFEVTATTNTSDATVVDLNDENSDETAITFKWSTGSNFGTGNAITYKFEIAPEDKEYSEGYSEDLGRSIYERSFTVSSLNTYLRTNLLAMDGAEVTYKVRISAVVAGSDVDQSGEVKFTATTYEPVVHELYMIGDATTAGWTATAAVAMEYAGDGVFTWSGLLNSGSVKFLSTNKDYWPGYVAKGPVSAEDYVAVPADGAKGLALQYFEKEPPKEDNADLKFRLAKTCGYNVTVNLSDAENPTVDFEPYEITGPDMDVYLITMGETNEYHLMSKDALNPSIYRYNGNLPAGNFIFGQDENSLTNLYTAVENYEFTFETSTGQESTPIQFVGSNPEYFWTIPQSFDGKFFKISINTDSDNGQMTAWQFEPYEKLYMMGEASPASNGWDMGVVQGDPNCWLMPTDEDPYVYTWEGTLNSGELKFSCDLQSDWNGYWVRATESGMAFTTGADQPVLFNAGSSSDYKWQVTGGSYKITIDLKAETITIE</sequence>
<accession>A0A9D9IJE7</accession>
<dbReference type="GO" id="GO:2001070">
    <property type="term" value="F:starch binding"/>
    <property type="evidence" value="ECO:0007669"/>
    <property type="project" value="InterPro"/>
</dbReference>
<evidence type="ECO:0000256" key="1">
    <source>
        <dbReference type="SAM" id="SignalP"/>
    </source>
</evidence>
<evidence type="ECO:0000259" key="2">
    <source>
        <dbReference type="Pfam" id="PF14292"/>
    </source>
</evidence>
<dbReference type="PROSITE" id="PS51257">
    <property type="entry name" value="PROKAR_LIPOPROTEIN"/>
    <property type="match status" value="1"/>
</dbReference>
<name>A0A9D9IJE7_9BACT</name>
<dbReference type="Proteomes" id="UP000823757">
    <property type="component" value="Unassembled WGS sequence"/>
</dbReference>
<gene>
    <name evidence="3" type="ORF">IAB91_01165</name>
</gene>
<feature type="chain" id="PRO_5039479367" evidence="1">
    <location>
        <begin position="20"/>
        <end position="520"/>
    </location>
</feature>
<feature type="domain" description="SusE outer membrane protein" evidence="2">
    <location>
        <begin position="42"/>
        <end position="136"/>
    </location>
</feature>
<evidence type="ECO:0000313" key="3">
    <source>
        <dbReference type="EMBL" id="MBO8473887.1"/>
    </source>
</evidence>
<dbReference type="InterPro" id="IPR025970">
    <property type="entry name" value="SusE"/>
</dbReference>
<dbReference type="Gene3D" id="2.60.40.3620">
    <property type="match status" value="2"/>
</dbReference>
<dbReference type="AlphaFoldDB" id="A0A9D9IJE7"/>
<comment type="caution">
    <text evidence="3">The sequence shown here is derived from an EMBL/GenBank/DDBJ whole genome shotgun (WGS) entry which is preliminary data.</text>
</comment>
<feature type="signal peptide" evidence="1">
    <location>
        <begin position="1"/>
        <end position="19"/>
    </location>
</feature>
<keyword evidence="1" id="KW-0732">Signal</keyword>
<dbReference type="GO" id="GO:0019867">
    <property type="term" value="C:outer membrane"/>
    <property type="evidence" value="ECO:0007669"/>
    <property type="project" value="InterPro"/>
</dbReference>
<reference evidence="3" key="1">
    <citation type="submission" date="2020-10" db="EMBL/GenBank/DDBJ databases">
        <authorList>
            <person name="Gilroy R."/>
        </authorList>
    </citation>
    <scope>NUCLEOTIDE SEQUENCE</scope>
    <source>
        <strain evidence="3">B1-13419</strain>
    </source>
</reference>
<evidence type="ECO:0000313" key="4">
    <source>
        <dbReference type="Proteomes" id="UP000823757"/>
    </source>
</evidence>
<dbReference type="EMBL" id="JADIMD010000015">
    <property type="protein sequence ID" value="MBO8473887.1"/>
    <property type="molecule type" value="Genomic_DNA"/>
</dbReference>
<protein>
    <submittedName>
        <fullName evidence="3">SusF/SusE family outer membrane protein</fullName>
    </submittedName>
</protein>
<reference evidence="3" key="2">
    <citation type="journal article" date="2021" name="PeerJ">
        <title>Extensive microbial diversity within the chicken gut microbiome revealed by metagenomics and culture.</title>
        <authorList>
            <person name="Gilroy R."/>
            <person name="Ravi A."/>
            <person name="Getino M."/>
            <person name="Pursley I."/>
            <person name="Horton D.L."/>
            <person name="Alikhan N.F."/>
            <person name="Baker D."/>
            <person name="Gharbi K."/>
            <person name="Hall N."/>
            <person name="Watson M."/>
            <person name="Adriaenssens E.M."/>
            <person name="Foster-Nyarko E."/>
            <person name="Jarju S."/>
            <person name="Secka A."/>
            <person name="Antonio M."/>
            <person name="Oren A."/>
            <person name="Chaudhuri R.R."/>
            <person name="La Ragione R."/>
            <person name="Hildebrand F."/>
            <person name="Pallen M.J."/>
        </authorList>
    </citation>
    <scope>NUCLEOTIDE SEQUENCE</scope>
    <source>
        <strain evidence="3">B1-13419</strain>
    </source>
</reference>
<organism evidence="3 4">
    <name type="scientific">Candidatus Cryptobacteroides faecigallinarum</name>
    <dbReference type="NCBI Taxonomy" id="2840763"/>
    <lineage>
        <taxon>Bacteria</taxon>
        <taxon>Pseudomonadati</taxon>
        <taxon>Bacteroidota</taxon>
        <taxon>Bacteroidia</taxon>
        <taxon>Bacteroidales</taxon>
        <taxon>Candidatus Cryptobacteroides</taxon>
    </lineage>
</organism>
<proteinExistence type="predicted"/>
<dbReference type="Pfam" id="PF14292">
    <property type="entry name" value="SusE"/>
    <property type="match status" value="1"/>
</dbReference>